<gene>
    <name evidence="6" type="ORF">CNECB9_1450003</name>
</gene>
<organism evidence="6">
    <name type="scientific">Cupriavidus necator</name>
    <name type="common">Alcaligenes eutrophus</name>
    <name type="synonym">Ralstonia eutropha</name>
    <dbReference type="NCBI Taxonomy" id="106590"/>
    <lineage>
        <taxon>Bacteria</taxon>
        <taxon>Pseudomonadati</taxon>
        <taxon>Pseudomonadota</taxon>
        <taxon>Betaproteobacteria</taxon>
        <taxon>Burkholderiales</taxon>
        <taxon>Burkholderiaceae</taxon>
        <taxon>Cupriavidus</taxon>
    </lineage>
</organism>
<evidence type="ECO:0000256" key="4">
    <source>
        <dbReference type="ARBA" id="ARBA00023163"/>
    </source>
</evidence>
<dbReference type="Pfam" id="PF03466">
    <property type="entry name" value="LysR_substrate"/>
    <property type="match status" value="1"/>
</dbReference>
<dbReference type="PANTHER" id="PTHR30118">
    <property type="entry name" value="HTH-TYPE TRANSCRIPTIONAL REGULATOR LEUO-RELATED"/>
    <property type="match status" value="1"/>
</dbReference>
<dbReference type="PANTHER" id="PTHR30118:SF15">
    <property type="entry name" value="TRANSCRIPTIONAL REGULATORY PROTEIN"/>
    <property type="match status" value="1"/>
</dbReference>
<dbReference type="InterPro" id="IPR005119">
    <property type="entry name" value="LysR_subst-bd"/>
</dbReference>
<keyword evidence="2" id="KW-0805">Transcription regulation</keyword>
<reference evidence="6" key="1">
    <citation type="submission" date="2016-09" db="EMBL/GenBank/DDBJ databases">
        <authorList>
            <person name="Capua I."/>
            <person name="De Benedictis P."/>
            <person name="Joannis T."/>
            <person name="Lombin L.H."/>
            <person name="Cattoli G."/>
        </authorList>
    </citation>
    <scope>NUCLEOTIDE SEQUENCE</scope>
    <source>
        <strain evidence="6">B9</strain>
    </source>
</reference>
<keyword evidence="4" id="KW-0804">Transcription</keyword>
<dbReference type="EMBL" id="FMSH01000052">
    <property type="protein sequence ID" value="SCU73971.1"/>
    <property type="molecule type" value="Genomic_DNA"/>
</dbReference>
<accession>A0A1K0I9Z4</accession>
<dbReference type="Gene3D" id="3.40.190.10">
    <property type="entry name" value="Periplasmic binding protein-like II"/>
    <property type="match status" value="2"/>
</dbReference>
<dbReference type="SUPFAM" id="SSF53850">
    <property type="entry name" value="Periplasmic binding protein-like II"/>
    <property type="match status" value="1"/>
</dbReference>
<dbReference type="AlphaFoldDB" id="A0A1K0I9Z4"/>
<evidence type="ECO:0000313" key="6">
    <source>
        <dbReference type="EMBL" id="SCU73971.1"/>
    </source>
</evidence>
<keyword evidence="3" id="KW-0238">DNA-binding</keyword>
<feature type="domain" description="LysR substrate-binding" evidence="5">
    <location>
        <begin position="36"/>
        <end position="241"/>
    </location>
</feature>
<evidence type="ECO:0000256" key="3">
    <source>
        <dbReference type="ARBA" id="ARBA00023125"/>
    </source>
</evidence>
<protein>
    <submittedName>
        <fullName evidence="6">LysR family transcriptional regulator</fullName>
    </submittedName>
</protein>
<evidence type="ECO:0000256" key="2">
    <source>
        <dbReference type="ARBA" id="ARBA00023015"/>
    </source>
</evidence>
<name>A0A1K0I9Z4_CUPNE</name>
<sequence>MVPTERMVSLYDRMRGALEELDGLCVPPAVSGPAEINRTFHLGSLDYVSSRFIPTVIARILRSMPSASVEVHSLTMDFDYLEALENGALDLVVGNWGSPPEHLHLLPLFEDDIVCLMRQGHPVLRRPAFTQADYLACDHLGLLPFNVNQLGVIDAYLAQLGLRRHVKVVLPYFNNVPDLLTQSDLIFTTSRRFAEAHAAALPLTVVPAPLPFPPMRFYLLWHDRTHRSIACRLLREAVAEAITGFHQTHSGSSRAVATAPTIT</sequence>
<dbReference type="GO" id="GO:0006355">
    <property type="term" value="P:regulation of DNA-templated transcription"/>
    <property type="evidence" value="ECO:0007669"/>
    <property type="project" value="TreeGrafter"/>
</dbReference>
<comment type="similarity">
    <text evidence="1">Belongs to the LysR transcriptional regulatory family.</text>
</comment>
<evidence type="ECO:0000256" key="1">
    <source>
        <dbReference type="ARBA" id="ARBA00009437"/>
    </source>
</evidence>
<dbReference type="GO" id="GO:0003677">
    <property type="term" value="F:DNA binding"/>
    <property type="evidence" value="ECO:0007669"/>
    <property type="project" value="UniProtKB-KW"/>
</dbReference>
<proteinExistence type="inferred from homology"/>
<evidence type="ECO:0000259" key="5">
    <source>
        <dbReference type="Pfam" id="PF03466"/>
    </source>
</evidence>
<dbReference type="InterPro" id="IPR050389">
    <property type="entry name" value="LysR-type_TF"/>
</dbReference>